<evidence type="ECO:0000313" key="5">
    <source>
        <dbReference type="EMBL" id="CAF3789894.1"/>
    </source>
</evidence>
<proteinExistence type="predicted"/>
<dbReference type="EMBL" id="CAJOAZ010001257">
    <property type="protein sequence ID" value="CAF3789894.1"/>
    <property type="molecule type" value="Genomic_DNA"/>
</dbReference>
<dbReference type="Proteomes" id="UP000663845">
    <property type="component" value="Unassembled WGS sequence"/>
</dbReference>
<evidence type="ECO:0008006" key="9">
    <source>
        <dbReference type="Google" id="ProtNLM"/>
    </source>
</evidence>
<accession>A0A813S634</accession>
<evidence type="ECO:0000313" key="6">
    <source>
        <dbReference type="EMBL" id="CAF3930387.1"/>
    </source>
</evidence>
<evidence type="ECO:0000256" key="1">
    <source>
        <dbReference type="SAM" id="MobiDB-lite"/>
    </source>
</evidence>
<dbReference type="EMBL" id="CAJNOG010000026">
    <property type="protein sequence ID" value="CAF0788403.1"/>
    <property type="molecule type" value="Genomic_DNA"/>
</dbReference>
<sequence length="624" mass="70531">MGRTSSNSLSKRKKDTCNNNQLNHIIGSTAEIYKQAYQNLMNIGNSNDNTHSSTQVPFQYSIPPPTRNNLKPVISPVNSPARRPHPPSENGLSDLDDFELDPNTKTACNNRKKTKNNNINNVNYQHGNKSPVTSSADQILLNLQNTTVTTRTTSAANPAPSMPLHNQEPNINSSNIIMITNEAKSFAQSRYPFPPFILRFTTTLINEQKIADELCKFFKDKKQLELELIGYRKSSTKCSSNECDLLLFVKNSRSFSMLFDKNNWPQSILGLTFTQPTTPSIPPQLSLILKNVNLSINFTEFTNEIKSTYQNVHNVIRMKNMNQTNIKLVKLEFSDHKQRDEILNSGKIFINSISYDVVEYLAPAKVLICSKCMGIGHFRNQCKEEKDTCKKCGMTVDDIVSHTTTCSQLRCKHCNGNHMSNDTKCPSVKQFRASLTKYLLAPAMLANPQLNNGTLSTANFPPLNPSQSSSTYKQHDPTHLTTLSNPYHWSNNTATSNSLANKIDDLINSMNQVNRVLEKMVNKNDQFEQFMNDKKINDELVSNKIDELIKNDNNIRLITAQHEIKITRHENIFMKLVIPVLEEISSFLSNINVGKKGDTLDADFNSTIKRIRAQLNNAKTSKEY</sequence>
<evidence type="ECO:0000313" key="4">
    <source>
        <dbReference type="EMBL" id="CAF1356514.1"/>
    </source>
</evidence>
<protein>
    <recommendedName>
        <fullName evidence="9">Gag-like protein</fullName>
    </recommendedName>
</protein>
<evidence type="ECO:0000313" key="2">
    <source>
        <dbReference type="EMBL" id="CAF0788403.1"/>
    </source>
</evidence>
<dbReference type="Proteomes" id="UP000663844">
    <property type="component" value="Unassembled WGS sequence"/>
</dbReference>
<dbReference type="AlphaFoldDB" id="A0A813S634"/>
<organism evidence="3 8">
    <name type="scientific">Adineta steineri</name>
    <dbReference type="NCBI Taxonomy" id="433720"/>
    <lineage>
        <taxon>Eukaryota</taxon>
        <taxon>Metazoa</taxon>
        <taxon>Spiralia</taxon>
        <taxon>Gnathifera</taxon>
        <taxon>Rotifera</taxon>
        <taxon>Eurotatoria</taxon>
        <taxon>Bdelloidea</taxon>
        <taxon>Adinetida</taxon>
        <taxon>Adinetidae</taxon>
        <taxon>Adineta</taxon>
    </lineage>
</organism>
<dbReference type="Proteomes" id="UP000663881">
    <property type="component" value="Unassembled WGS sequence"/>
</dbReference>
<comment type="caution">
    <text evidence="3">The sequence shown here is derived from an EMBL/GenBank/DDBJ whole genome shotgun (WGS) entry which is preliminary data.</text>
</comment>
<dbReference type="EMBL" id="CAJNON010000694">
    <property type="protein sequence ID" value="CAF1356514.1"/>
    <property type="molecule type" value="Genomic_DNA"/>
</dbReference>
<feature type="region of interest" description="Disordered" evidence="1">
    <location>
        <begin position="77"/>
        <end position="131"/>
    </location>
</feature>
<name>A0A813S634_9BILA</name>
<dbReference type="EMBL" id="CAJOBB010004730">
    <property type="protein sequence ID" value="CAF4100951.1"/>
    <property type="molecule type" value="Genomic_DNA"/>
</dbReference>
<gene>
    <name evidence="3" type="ORF">IZO911_LOCUS6381</name>
    <name evidence="2" type="ORF">JYZ213_LOCUS4588</name>
    <name evidence="7" type="ORF">KXQ929_LOCUS34525</name>
    <name evidence="6" type="ORF">OKA104_LOCUS25789</name>
    <name evidence="5" type="ORF">OXD698_LOCUS17615</name>
    <name evidence="4" type="ORF">VCS650_LOCUS34066</name>
</gene>
<dbReference type="Proteomes" id="UP000663860">
    <property type="component" value="Unassembled WGS sequence"/>
</dbReference>
<feature type="compositionally biased region" description="Low complexity" evidence="1">
    <location>
        <begin position="116"/>
        <end position="128"/>
    </location>
</feature>
<evidence type="ECO:0000313" key="7">
    <source>
        <dbReference type="EMBL" id="CAF4100951.1"/>
    </source>
</evidence>
<evidence type="ECO:0000313" key="8">
    <source>
        <dbReference type="Proteomes" id="UP000663860"/>
    </source>
</evidence>
<dbReference type="EMBL" id="CAJNOE010000039">
    <property type="protein sequence ID" value="CAF0790655.1"/>
    <property type="molecule type" value="Genomic_DNA"/>
</dbReference>
<reference evidence="3" key="1">
    <citation type="submission" date="2021-02" db="EMBL/GenBank/DDBJ databases">
        <authorList>
            <person name="Nowell W R."/>
        </authorList>
    </citation>
    <scope>NUCLEOTIDE SEQUENCE</scope>
</reference>
<evidence type="ECO:0000313" key="3">
    <source>
        <dbReference type="EMBL" id="CAF0790655.1"/>
    </source>
</evidence>
<dbReference type="OrthoDB" id="10022108at2759"/>
<dbReference type="Proteomes" id="UP000663868">
    <property type="component" value="Unassembled WGS sequence"/>
</dbReference>
<dbReference type="Proteomes" id="UP000663891">
    <property type="component" value="Unassembled WGS sequence"/>
</dbReference>
<dbReference type="EMBL" id="CAJOAY010002195">
    <property type="protein sequence ID" value="CAF3930387.1"/>
    <property type="molecule type" value="Genomic_DNA"/>
</dbReference>